<name>A0A7V4TZQ7_CALAY</name>
<accession>A0A7V4TZQ7</accession>
<dbReference type="InterPro" id="IPR029046">
    <property type="entry name" value="LolA/LolB/LppX"/>
</dbReference>
<keyword evidence="2" id="KW-0449">Lipoprotein</keyword>
<dbReference type="PANTHER" id="PTHR35869">
    <property type="entry name" value="OUTER-MEMBRANE LIPOPROTEIN CARRIER PROTEIN"/>
    <property type="match status" value="1"/>
</dbReference>
<protein>
    <submittedName>
        <fullName evidence="2">Outer membrane lipoprotein carrier protein LolA</fullName>
    </submittedName>
</protein>
<dbReference type="Gene3D" id="2.50.20.10">
    <property type="entry name" value="Lipoprotein localisation LolA/LolB/LppX"/>
    <property type="match status" value="1"/>
</dbReference>
<dbReference type="CDD" id="cd16325">
    <property type="entry name" value="LolA"/>
    <property type="match status" value="1"/>
</dbReference>
<evidence type="ECO:0000256" key="1">
    <source>
        <dbReference type="ARBA" id="ARBA00022729"/>
    </source>
</evidence>
<gene>
    <name evidence="2" type="ORF">ENK44_06715</name>
</gene>
<comment type="caution">
    <text evidence="2">The sequence shown here is derived from an EMBL/GenBank/DDBJ whole genome shotgun (WGS) entry which is preliminary data.</text>
</comment>
<dbReference type="PANTHER" id="PTHR35869:SF1">
    <property type="entry name" value="OUTER-MEMBRANE LIPOPROTEIN CARRIER PROTEIN"/>
    <property type="match status" value="1"/>
</dbReference>
<dbReference type="EMBL" id="DRQG01000064">
    <property type="protein sequence ID" value="HGY55371.1"/>
    <property type="molecule type" value="Genomic_DNA"/>
</dbReference>
<dbReference type="InterPro" id="IPR004564">
    <property type="entry name" value="OM_lipoprot_carrier_LolA-like"/>
</dbReference>
<organism evidence="2">
    <name type="scientific">Caldithrix abyssi</name>
    <dbReference type="NCBI Taxonomy" id="187145"/>
    <lineage>
        <taxon>Bacteria</taxon>
        <taxon>Pseudomonadati</taxon>
        <taxon>Calditrichota</taxon>
        <taxon>Calditrichia</taxon>
        <taxon>Calditrichales</taxon>
        <taxon>Calditrichaceae</taxon>
        <taxon>Caldithrix</taxon>
    </lineage>
</organism>
<sequence>MNIRRILIALSIFIFSINLLAEDVNDIIENVQETYEDMDYLSATFKQIQTFRLTGSVSETVGKIYVAHGEKYRFESENQVIATDGKTVWAFNRNTNQLLIDNVRENSSILLPRDLLFKYPKKYFATLVKTEENNGAKMYVIKMDPKEDVYGYVKSMKIWVEDDTWLIRKIETIDLRNNSSTFEITDMDTKTKLSDKLFSIYADENVEVIDRRQN</sequence>
<keyword evidence="1" id="KW-0732">Signal</keyword>
<reference evidence="2" key="1">
    <citation type="journal article" date="2020" name="mSystems">
        <title>Genome- and Community-Level Interaction Insights into Carbon Utilization and Element Cycling Functions of Hydrothermarchaeota in Hydrothermal Sediment.</title>
        <authorList>
            <person name="Zhou Z."/>
            <person name="Liu Y."/>
            <person name="Xu W."/>
            <person name="Pan J."/>
            <person name="Luo Z.H."/>
            <person name="Li M."/>
        </authorList>
    </citation>
    <scope>NUCLEOTIDE SEQUENCE [LARGE SCALE GENOMIC DNA]</scope>
    <source>
        <strain evidence="2">HyVt-577</strain>
    </source>
</reference>
<dbReference type="Pfam" id="PF03548">
    <property type="entry name" value="LolA"/>
    <property type="match status" value="1"/>
</dbReference>
<evidence type="ECO:0000313" key="2">
    <source>
        <dbReference type="EMBL" id="HGY55371.1"/>
    </source>
</evidence>
<dbReference type="AlphaFoldDB" id="A0A7V4TZQ7"/>
<proteinExistence type="predicted"/>
<dbReference type="Proteomes" id="UP000885779">
    <property type="component" value="Unassembled WGS sequence"/>
</dbReference>
<dbReference type="SUPFAM" id="SSF89392">
    <property type="entry name" value="Prokaryotic lipoproteins and lipoprotein localization factors"/>
    <property type="match status" value="1"/>
</dbReference>